<name>A0A383C9L7_9ZZZZ</name>
<organism evidence="1">
    <name type="scientific">marine metagenome</name>
    <dbReference type="NCBI Taxonomy" id="408172"/>
    <lineage>
        <taxon>unclassified sequences</taxon>
        <taxon>metagenomes</taxon>
        <taxon>ecological metagenomes</taxon>
    </lineage>
</organism>
<accession>A0A383C9L7</accession>
<protein>
    <submittedName>
        <fullName evidence="1">Uncharacterized protein</fullName>
    </submittedName>
</protein>
<gene>
    <name evidence="1" type="ORF">METZ01_LOCUS481189</name>
</gene>
<feature type="non-terminal residue" evidence="1">
    <location>
        <position position="1"/>
    </location>
</feature>
<sequence length="46" mass="5111">LLASNFGQSLLLPGLGEKSLGLEKQSRYFMIAEATIWTSFFLLGDF</sequence>
<feature type="non-terminal residue" evidence="1">
    <location>
        <position position="46"/>
    </location>
</feature>
<reference evidence="1" key="1">
    <citation type="submission" date="2018-05" db="EMBL/GenBank/DDBJ databases">
        <authorList>
            <person name="Lanie J.A."/>
            <person name="Ng W.-L."/>
            <person name="Kazmierczak K.M."/>
            <person name="Andrzejewski T.M."/>
            <person name="Davidsen T.M."/>
            <person name="Wayne K.J."/>
            <person name="Tettelin H."/>
            <person name="Glass J.I."/>
            <person name="Rusch D."/>
            <person name="Podicherti R."/>
            <person name="Tsui H.-C.T."/>
            <person name="Winkler M.E."/>
        </authorList>
    </citation>
    <scope>NUCLEOTIDE SEQUENCE</scope>
</reference>
<evidence type="ECO:0000313" key="1">
    <source>
        <dbReference type="EMBL" id="SVE28335.1"/>
    </source>
</evidence>
<dbReference type="EMBL" id="UINC01206625">
    <property type="protein sequence ID" value="SVE28335.1"/>
    <property type="molecule type" value="Genomic_DNA"/>
</dbReference>
<proteinExistence type="predicted"/>
<dbReference type="AlphaFoldDB" id="A0A383C9L7"/>